<accession>A0A1Z8B275</accession>
<evidence type="ECO:0000256" key="3">
    <source>
        <dbReference type="SAM" id="SignalP"/>
    </source>
</evidence>
<dbReference type="EMBL" id="MAAX01000090">
    <property type="protein sequence ID" value="OUS16671.1"/>
    <property type="molecule type" value="Genomic_DNA"/>
</dbReference>
<feature type="signal peptide" evidence="3">
    <location>
        <begin position="1"/>
        <end position="18"/>
    </location>
</feature>
<protein>
    <submittedName>
        <fullName evidence="4">Uncharacterized protein</fullName>
    </submittedName>
</protein>
<dbReference type="PROSITE" id="PS50005">
    <property type="entry name" value="TPR"/>
    <property type="match status" value="1"/>
</dbReference>
<proteinExistence type="predicted"/>
<feature type="chain" id="PRO_5012780635" evidence="3">
    <location>
        <begin position="19"/>
        <end position="252"/>
    </location>
</feature>
<dbReference type="Gene3D" id="1.25.40.10">
    <property type="entry name" value="Tetratricopeptide repeat domain"/>
    <property type="match status" value="1"/>
</dbReference>
<evidence type="ECO:0000256" key="1">
    <source>
        <dbReference type="PROSITE-ProRule" id="PRU00339"/>
    </source>
</evidence>
<organism evidence="4 5">
    <name type="scientific">Nonlabens dokdonensis</name>
    <dbReference type="NCBI Taxonomy" id="328515"/>
    <lineage>
        <taxon>Bacteria</taxon>
        <taxon>Pseudomonadati</taxon>
        <taxon>Bacteroidota</taxon>
        <taxon>Flavobacteriia</taxon>
        <taxon>Flavobacteriales</taxon>
        <taxon>Flavobacteriaceae</taxon>
        <taxon>Nonlabens</taxon>
    </lineage>
</organism>
<dbReference type="SMART" id="SM00028">
    <property type="entry name" value="TPR"/>
    <property type="match status" value="2"/>
</dbReference>
<feature type="transmembrane region" description="Helical" evidence="2">
    <location>
        <begin position="161"/>
        <end position="183"/>
    </location>
</feature>
<dbReference type="InterPro" id="IPR019734">
    <property type="entry name" value="TPR_rpt"/>
</dbReference>
<keyword evidence="2" id="KW-0812">Transmembrane</keyword>
<sequence length="252" mass="28804">MKKVLTIIVILFVYLSNAQESFEKAAFAKANQAYTSENYDLAIAGYEQILKTGKHSAEVYFNLGNAYYKINAIGPAIYNFEKALQLDPENTDVINNLKFANQMKIDAIEDAQVDDLESNFANYIQKLNVDEWAYFSIIIVLFTILMWILYFYAQTAGKKRLFFILSIIGILMAVTSITAAFYVKDSVNDEQYAIIFTEEFTTKEEPKENAVNSFILHEGTKVEVTEEFNNWALIQLSNGNKAWIPLDKIKKL</sequence>
<dbReference type="InterPro" id="IPR011990">
    <property type="entry name" value="TPR-like_helical_dom_sf"/>
</dbReference>
<keyword evidence="2" id="KW-1133">Transmembrane helix</keyword>
<keyword evidence="1" id="KW-0802">TPR repeat</keyword>
<feature type="repeat" description="TPR" evidence="1">
    <location>
        <begin position="57"/>
        <end position="90"/>
    </location>
</feature>
<keyword evidence="3" id="KW-0732">Signal</keyword>
<dbReference type="SUPFAM" id="SSF48452">
    <property type="entry name" value="TPR-like"/>
    <property type="match status" value="1"/>
</dbReference>
<dbReference type="Pfam" id="PF00515">
    <property type="entry name" value="TPR_1"/>
    <property type="match status" value="1"/>
</dbReference>
<dbReference type="Gene3D" id="2.30.30.40">
    <property type="entry name" value="SH3 Domains"/>
    <property type="match status" value="1"/>
</dbReference>
<dbReference type="RefSeq" id="WP_303686396.1">
    <property type="nucleotide sequence ID" value="NZ_CAJXYO010000051.1"/>
</dbReference>
<keyword evidence="2" id="KW-0472">Membrane</keyword>
<gene>
    <name evidence="4" type="ORF">A9Q93_05500</name>
</gene>
<dbReference type="Proteomes" id="UP000196102">
    <property type="component" value="Unassembled WGS sequence"/>
</dbReference>
<dbReference type="AlphaFoldDB" id="A0A1Z8B275"/>
<name>A0A1Z8B275_9FLAO</name>
<feature type="transmembrane region" description="Helical" evidence="2">
    <location>
        <begin position="132"/>
        <end position="152"/>
    </location>
</feature>
<reference evidence="5" key="1">
    <citation type="journal article" date="2017" name="Proc. Natl. Acad. Sci. U.S.A.">
        <title>Simulation of Deepwater Horizon oil plume reveals substrate specialization within a complex community of hydrocarbon-degraders.</title>
        <authorList>
            <person name="Hu P."/>
            <person name="Dubinsky E.A."/>
            <person name="Probst A.J."/>
            <person name="Wang J."/>
            <person name="Sieber C.M.K."/>
            <person name="Tom L.M."/>
            <person name="Gardinali P."/>
            <person name="Banfield J.F."/>
            <person name="Atlas R.M."/>
            <person name="Andersen G.L."/>
        </authorList>
    </citation>
    <scope>NUCLEOTIDE SEQUENCE [LARGE SCALE GENOMIC DNA]</scope>
</reference>
<comment type="caution">
    <text evidence="4">The sequence shown here is derived from an EMBL/GenBank/DDBJ whole genome shotgun (WGS) entry which is preliminary data.</text>
</comment>
<evidence type="ECO:0000313" key="4">
    <source>
        <dbReference type="EMBL" id="OUS16671.1"/>
    </source>
</evidence>
<evidence type="ECO:0000256" key="2">
    <source>
        <dbReference type="SAM" id="Phobius"/>
    </source>
</evidence>
<dbReference type="PROSITE" id="PS50293">
    <property type="entry name" value="TPR_REGION"/>
    <property type="match status" value="1"/>
</dbReference>
<evidence type="ECO:0000313" key="5">
    <source>
        <dbReference type="Proteomes" id="UP000196102"/>
    </source>
</evidence>